<evidence type="ECO:0000313" key="1">
    <source>
        <dbReference type="EMBL" id="DAF63011.1"/>
    </source>
</evidence>
<sequence>MNAEEHKFVELFRLLAPDLADAKEDMIIAMRNLCEPMLNKERFGDLYDQALAYLVAHRLAYINVIAENGAGSSAATAGSLVSEKEGDLARSYSSSGVGTGSYIDNLDKTAYGMEFKRIRDMCIVSIVTRFG</sequence>
<dbReference type="EMBL" id="BK032832">
    <property type="protein sequence ID" value="DAF63011.1"/>
    <property type="molecule type" value="Genomic_DNA"/>
</dbReference>
<reference evidence="1" key="1">
    <citation type="journal article" date="2021" name="Proc. Natl. Acad. Sci. U.S.A.">
        <title>A Catalog of Tens of Thousands of Viruses from Human Metagenomes Reveals Hidden Associations with Chronic Diseases.</title>
        <authorList>
            <person name="Tisza M.J."/>
            <person name="Buck C.B."/>
        </authorList>
    </citation>
    <scope>NUCLEOTIDE SEQUENCE</scope>
    <source>
        <strain evidence="1">Ct9dX1</strain>
    </source>
</reference>
<protein>
    <submittedName>
        <fullName evidence="1">Head to tail adaptor</fullName>
    </submittedName>
</protein>
<dbReference type="InterPro" id="IPR025127">
    <property type="entry name" value="DUF4054"/>
</dbReference>
<name>A0A8S5TIY5_9CAUD</name>
<organism evidence="1">
    <name type="scientific">Myoviridae sp. ct9dX1</name>
    <dbReference type="NCBI Taxonomy" id="2827665"/>
    <lineage>
        <taxon>Viruses</taxon>
        <taxon>Duplodnaviria</taxon>
        <taxon>Heunggongvirae</taxon>
        <taxon>Uroviricota</taxon>
        <taxon>Caudoviricetes</taxon>
    </lineage>
</organism>
<accession>A0A8S5TIY5</accession>
<proteinExistence type="predicted"/>
<dbReference type="Pfam" id="PF13262">
    <property type="entry name" value="DUF4054"/>
    <property type="match status" value="1"/>
</dbReference>